<evidence type="ECO:0000313" key="2">
    <source>
        <dbReference type="Proteomes" id="UP000249390"/>
    </source>
</evidence>
<proteinExistence type="predicted"/>
<dbReference type="Proteomes" id="UP000249390">
    <property type="component" value="Unassembled WGS sequence"/>
</dbReference>
<organism evidence="1 2">
    <name type="scientific">Cuscuta australis</name>
    <dbReference type="NCBI Taxonomy" id="267555"/>
    <lineage>
        <taxon>Eukaryota</taxon>
        <taxon>Viridiplantae</taxon>
        <taxon>Streptophyta</taxon>
        <taxon>Embryophyta</taxon>
        <taxon>Tracheophyta</taxon>
        <taxon>Spermatophyta</taxon>
        <taxon>Magnoliopsida</taxon>
        <taxon>eudicotyledons</taxon>
        <taxon>Gunneridae</taxon>
        <taxon>Pentapetalae</taxon>
        <taxon>asterids</taxon>
        <taxon>lamiids</taxon>
        <taxon>Solanales</taxon>
        <taxon>Convolvulaceae</taxon>
        <taxon>Cuscuteae</taxon>
        <taxon>Cuscuta</taxon>
        <taxon>Cuscuta subgen. Grammica</taxon>
        <taxon>Cuscuta sect. Cleistogrammica</taxon>
    </lineage>
</organism>
<evidence type="ECO:0000313" key="1">
    <source>
        <dbReference type="EMBL" id="RAL50168.1"/>
    </source>
</evidence>
<gene>
    <name evidence="1" type="ORF">DM860_007842</name>
</gene>
<reference evidence="1 2" key="1">
    <citation type="submission" date="2018-06" db="EMBL/GenBank/DDBJ databases">
        <title>The Genome of Cuscuta australis (Dodder) Provides Insight into the Evolution of Plant Parasitism.</title>
        <authorList>
            <person name="Liu H."/>
        </authorList>
    </citation>
    <scope>NUCLEOTIDE SEQUENCE [LARGE SCALE GENOMIC DNA]</scope>
    <source>
        <strain evidence="2">cv. Yunnan</strain>
        <tissue evidence="1">Vines</tissue>
    </source>
</reference>
<accession>A0A328E078</accession>
<comment type="caution">
    <text evidence="1">The sequence shown here is derived from an EMBL/GenBank/DDBJ whole genome shotgun (WGS) entry which is preliminary data.</text>
</comment>
<keyword evidence="2" id="KW-1185">Reference proteome</keyword>
<dbReference type="AlphaFoldDB" id="A0A328E078"/>
<sequence>MDDNDRILQFSRLVAHSSGKEFRDDIMHKLNTSIPPLLSPLILIFKGGKIRCGAFVDHFRSLVNLLELALVRCGDDINFTLASQ</sequence>
<name>A0A328E078_9ASTE</name>
<dbReference type="EMBL" id="NQVE01000067">
    <property type="protein sequence ID" value="RAL50168.1"/>
    <property type="molecule type" value="Genomic_DNA"/>
</dbReference>
<protein>
    <submittedName>
        <fullName evidence="1">Uncharacterized protein</fullName>
    </submittedName>
</protein>